<gene>
    <name evidence="1" type="ORF">FKW77_000036</name>
</gene>
<proteinExistence type="predicted"/>
<sequence>MAGIQHLDRRKDMLLMARDVAPILVAYDVLWMRQDFKANPELKYLWRQSKFLFMQT</sequence>
<dbReference type="EMBL" id="CP042189">
    <property type="protein sequence ID" value="QDS70588.1"/>
    <property type="molecule type" value="Genomic_DNA"/>
</dbReference>
<dbReference type="Proteomes" id="UP000316270">
    <property type="component" value="Chromosome 5"/>
</dbReference>
<evidence type="ECO:0000313" key="2">
    <source>
        <dbReference type="Proteomes" id="UP000316270"/>
    </source>
</evidence>
<protein>
    <submittedName>
        <fullName evidence="1">Uncharacterized protein</fullName>
    </submittedName>
</protein>
<evidence type="ECO:0000313" key="1">
    <source>
        <dbReference type="EMBL" id="QDS70588.1"/>
    </source>
</evidence>
<reference evidence="1 2" key="1">
    <citation type="submission" date="2019-07" db="EMBL/GenBank/DDBJ databases">
        <title>Finished genome of Venturia effusa.</title>
        <authorList>
            <person name="Young C.A."/>
            <person name="Cox M.P."/>
            <person name="Ganley A.R.D."/>
            <person name="David W.J."/>
        </authorList>
    </citation>
    <scope>NUCLEOTIDE SEQUENCE [LARGE SCALE GENOMIC DNA]</scope>
    <source>
        <strain evidence="2">albino</strain>
    </source>
</reference>
<keyword evidence="2" id="KW-1185">Reference proteome</keyword>
<name>A0A517L4Q6_9PEZI</name>
<accession>A0A517L4Q6</accession>
<dbReference type="AlphaFoldDB" id="A0A517L4Q6"/>
<organism evidence="1 2">
    <name type="scientific">Venturia effusa</name>
    <dbReference type="NCBI Taxonomy" id="50376"/>
    <lineage>
        <taxon>Eukaryota</taxon>
        <taxon>Fungi</taxon>
        <taxon>Dikarya</taxon>
        <taxon>Ascomycota</taxon>
        <taxon>Pezizomycotina</taxon>
        <taxon>Dothideomycetes</taxon>
        <taxon>Pleosporomycetidae</taxon>
        <taxon>Venturiales</taxon>
        <taxon>Venturiaceae</taxon>
        <taxon>Venturia</taxon>
    </lineage>
</organism>